<proteinExistence type="predicted"/>
<keyword evidence="2" id="KW-1185">Reference proteome</keyword>
<protein>
    <submittedName>
        <fullName evidence="1">Uncharacterized protein</fullName>
    </submittedName>
</protein>
<gene>
    <name evidence="1" type="ORF">O181_102634</name>
</gene>
<dbReference type="EMBL" id="AVOT02073414">
    <property type="protein sequence ID" value="MBW0562919.1"/>
    <property type="molecule type" value="Genomic_DNA"/>
</dbReference>
<comment type="caution">
    <text evidence="1">The sequence shown here is derived from an EMBL/GenBank/DDBJ whole genome shotgun (WGS) entry which is preliminary data.</text>
</comment>
<organism evidence="1 2">
    <name type="scientific">Austropuccinia psidii MF-1</name>
    <dbReference type="NCBI Taxonomy" id="1389203"/>
    <lineage>
        <taxon>Eukaryota</taxon>
        <taxon>Fungi</taxon>
        <taxon>Dikarya</taxon>
        <taxon>Basidiomycota</taxon>
        <taxon>Pucciniomycotina</taxon>
        <taxon>Pucciniomycetes</taxon>
        <taxon>Pucciniales</taxon>
        <taxon>Sphaerophragmiaceae</taxon>
        <taxon>Austropuccinia</taxon>
    </lineage>
</organism>
<dbReference type="Proteomes" id="UP000765509">
    <property type="component" value="Unassembled WGS sequence"/>
</dbReference>
<evidence type="ECO:0000313" key="2">
    <source>
        <dbReference type="Proteomes" id="UP000765509"/>
    </source>
</evidence>
<name>A0A9Q3JIW5_9BASI</name>
<evidence type="ECO:0000313" key="1">
    <source>
        <dbReference type="EMBL" id="MBW0562919.1"/>
    </source>
</evidence>
<accession>A0A9Q3JIW5</accession>
<sequence>MGPGPYATVLGPWGLLEDPRTKNDPLGPMFLGTQGYHGPIISPTWPGPIEGVQDHQDPGLPKVAGEALGDELISKGVLNPHPRGFEGRHKYVMVPFP</sequence>
<reference evidence="1" key="1">
    <citation type="submission" date="2021-03" db="EMBL/GenBank/DDBJ databases">
        <title>Draft genome sequence of rust myrtle Austropuccinia psidii MF-1, a brazilian biotype.</title>
        <authorList>
            <person name="Quecine M.C."/>
            <person name="Pachon D.M.R."/>
            <person name="Bonatelli M.L."/>
            <person name="Correr F.H."/>
            <person name="Franceschini L.M."/>
            <person name="Leite T.F."/>
            <person name="Margarido G.R.A."/>
            <person name="Almeida C.A."/>
            <person name="Ferrarezi J.A."/>
            <person name="Labate C.A."/>
        </authorList>
    </citation>
    <scope>NUCLEOTIDE SEQUENCE</scope>
    <source>
        <strain evidence="1">MF-1</strain>
    </source>
</reference>
<dbReference type="AlphaFoldDB" id="A0A9Q3JIW5"/>